<sequence>MQQVAQGVVWQRFSLMQLRLQLLLRWRRPLRLRHSAGVPAWLAGDRGARRTAGLHWIALMTVGRVLRSALLVLLTGLGVPARWWW</sequence>
<reference evidence="2 3" key="1">
    <citation type="submission" date="2017-02" db="EMBL/GenBank/DDBJ databases">
        <title>The new phylogeny of genus Mycobacterium.</title>
        <authorList>
            <person name="Tortoli E."/>
            <person name="Trovato A."/>
            <person name="Cirillo D.M."/>
        </authorList>
    </citation>
    <scope>NUCLEOTIDE SEQUENCE [LARGE SCALE GENOMIC DNA]</scope>
    <source>
        <strain evidence="2 3">DSM 44049</strain>
    </source>
</reference>
<dbReference type="AlphaFoldDB" id="A0A1T3WBK5"/>
<evidence type="ECO:0000313" key="2">
    <source>
        <dbReference type="EMBL" id="ORB06100.1"/>
    </source>
</evidence>
<gene>
    <name evidence="2" type="ORF">BST27_11405</name>
</gene>
<keyword evidence="1" id="KW-0812">Transmembrane</keyword>
<feature type="transmembrane region" description="Helical" evidence="1">
    <location>
        <begin position="56"/>
        <end position="79"/>
    </location>
</feature>
<name>A0A1T3WBK5_MYCIE</name>
<evidence type="ECO:0000313" key="3">
    <source>
        <dbReference type="Proteomes" id="UP000192739"/>
    </source>
</evidence>
<dbReference type="EMBL" id="MVHT01000025">
    <property type="protein sequence ID" value="ORB06100.1"/>
    <property type="molecule type" value="Genomic_DNA"/>
</dbReference>
<keyword evidence="1" id="KW-1133">Transmembrane helix</keyword>
<evidence type="ECO:0000256" key="1">
    <source>
        <dbReference type="SAM" id="Phobius"/>
    </source>
</evidence>
<organism evidence="2 3">
    <name type="scientific">Mycobacterium intermedium</name>
    <dbReference type="NCBI Taxonomy" id="28445"/>
    <lineage>
        <taxon>Bacteria</taxon>
        <taxon>Bacillati</taxon>
        <taxon>Actinomycetota</taxon>
        <taxon>Actinomycetes</taxon>
        <taxon>Mycobacteriales</taxon>
        <taxon>Mycobacteriaceae</taxon>
        <taxon>Mycobacterium</taxon>
        <taxon>Mycobacterium simiae complex</taxon>
    </lineage>
</organism>
<dbReference type="Proteomes" id="UP000192739">
    <property type="component" value="Unassembled WGS sequence"/>
</dbReference>
<accession>A0A1T3WBK5</accession>
<keyword evidence="3" id="KW-1185">Reference proteome</keyword>
<keyword evidence="1" id="KW-0472">Membrane</keyword>
<proteinExistence type="predicted"/>
<comment type="caution">
    <text evidence="2">The sequence shown here is derived from an EMBL/GenBank/DDBJ whole genome shotgun (WGS) entry which is preliminary data.</text>
</comment>
<protein>
    <submittedName>
        <fullName evidence="2">Uncharacterized protein</fullName>
    </submittedName>
</protein>